<feature type="compositionally biased region" description="Basic and acidic residues" evidence="1">
    <location>
        <begin position="134"/>
        <end position="151"/>
    </location>
</feature>
<reference evidence="2" key="1">
    <citation type="submission" date="2023-04" db="EMBL/GenBank/DDBJ databases">
        <authorList>
            <consortium name="ELIXIR-Norway"/>
        </authorList>
    </citation>
    <scope>NUCLEOTIDE SEQUENCE [LARGE SCALE GENOMIC DNA]</scope>
</reference>
<evidence type="ECO:0000256" key="1">
    <source>
        <dbReference type="SAM" id="MobiDB-lite"/>
    </source>
</evidence>
<accession>A0ABN8ZKE5</accession>
<dbReference type="EMBL" id="OX459968">
    <property type="protein sequence ID" value="CAI9172319.1"/>
    <property type="molecule type" value="Genomic_DNA"/>
</dbReference>
<evidence type="ECO:0000313" key="3">
    <source>
        <dbReference type="Proteomes" id="UP001176941"/>
    </source>
</evidence>
<evidence type="ECO:0000313" key="2">
    <source>
        <dbReference type="EMBL" id="CAI9172319.1"/>
    </source>
</evidence>
<sequence length="151" mass="16370">MSEQAWPTGSSPVGEPAGPGQRGQRRGYRTPGSSLTANPLCDFSRTSLGLRFYPSERMCWNHMTLRFLPQGVENGYDSPVPAPFEGACSERRGRPHWEALGGRMSGGPLEPGHSHSPSDSQGLGSKGLSTPFRGELDGELTKEDTWGQRVL</sequence>
<organism evidence="2 3">
    <name type="scientific">Rangifer tarandus platyrhynchus</name>
    <name type="common">Svalbard reindeer</name>
    <dbReference type="NCBI Taxonomy" id="3082113"/>
    <lineage>
        <taxon>Eukaryota</taxon>
        <taxon>Metazoa</taxon>
        <taxon>Chordata</taxon>
        <taxon>Craniata</taxon>
        <taxon>Vertebrata</taxon>
        <taxon>Euteleostomi</taxon>
        <taxon>Mammalia</taxon>
        <taxon>Eutheria</taxon>
        <taxon>Laurasiatheria</taxon>
        <taxon>Artiodactyla</taxon>
        <taxon>Ruminantia</taxon>
        <taxon>Pecora</taxon>
        <taxon>Cervidae</taxon>
        <taxon>Odocoileinae</taxon>
        <taxon>Rangifer</taxon>
    </lineage>
</organism>
<proteinExistence type="predicted"/>
<name>A0ABN8ZKE5_RANTA</name>
<feature type="compositionally biased region" description="Polar residues" evidence="1">
    <location>
        <begin position="1"/>
        <end position="11"/>
    </location>
</feature>
<feature type="compositionally biased region" description="Basic and acidic residues" evidence="1">
    <location>
        <begin position="88"/>
        <end position="97"/>
    </location>
</feature>
<keyword evidence="3" id="KW-1185">Reference proteome</keyword>
<protein>
    <submittedName>
        <fullName evidence="2">Uncharacterized protein</fullName>
    </submittedName>
</protein>
<gene>
    <name evidence="2" type="ORF">MRATA1EN1_LOCUS21281</name>
</gene>
<feature type="region of interest" description="Disordered" evidence="1">
    <location>
        <begin position="75"/>
        <end position="151"/>
    </location>
</feature>
<dbReference type="Proteomes" id="UP001176941">
    <property type="component" value="Chromosome 32"/>
</dbReference>
<feature type="region of interest" description="Disordered" evidence="1">
    <location>
        <begin position="1"/>
        <end position="40"/>
    </location>
</feature>